<proteinExistence type="predicted"/>
<evidence type="ECO:0000259" key="1">
    <source>
        <dbReference type="Pfam" id="PF03358"/>
    </source>
</evidence>
<dbReference type="SUPFAM" id="SSF52218">
    <property type="entry name" value="Flavoproteins"/>
    <property type="match status" value="1"/>
</dbReference>
<accession>A0A158I565</accession>
<dbReference type="Gene3D" id="3.40.50.360">
    <property type="match status" value="1"/>
</dbReference>
<feature type="domain" description="NADPH-dependent FMN reductase-like" evidence="1">
    <location>
        <begin position="6"/>
        <end position="144"/>
    </location>
</feature>
<dbReference type="PANTHER" id="PTHR30543">
    <property type="entry name" value="CHROMATE REDUCTASE"/>
    <property type="match status" value="1"/>
</dbReference>
<gene>
    <name evidence="2" type="ORF">AWB70_04234</name>
</gene>
<dbReference type="InterPro" id="IPR029039">
    <property type="entry name" value="Flavoprotein-like_sf"/>
</dbReference>
<evidence type="ECO:0000313" key="3">
    <source>
        <dbReference type="Proteomes" id="UP000054740"/>
    </source>
</evidence>
<dbReference type="GO" id="GO:0016491">
    <property type="term" value="F:oxidoreductase activity"/>
    <property type="evidence" value="ECO:0007669"/>
    <property type="project" value="InterPro"/>
</dbReference>
<protein>
    <submittedName>
        <fullName evidence="2">NADPH-dependent FMN reductase family protein</fullName>
    </submittedName>
</protein>
<name>A0A158I565_CABCO</name>
<sequence length="197" mass="21164">MARPFILGIGGTLRDGSTSERALRISVDEARSRDCEVEVVSGDDLVLPMYAPGVTATHPGARRLVELIRRCDGIIVSTPSYHGGLSGLVKNALDYLEDLRDDSRPYLDARPVGCIVCAGGWQGVGLTLTSLRSIVHALRGWPTPLGVGINTIIPPGSEVRDPLTEQEKLLRAVGEQVAGFAWNQRVSCRAESDAETC</sequence>
<organism evidence="2 3">
    <name type="scientific">Caballeronia cordobensis</name>
    <name type="common">Burkholderia cordobensis</name>
    <dbReference type="NCBI Taxonomy" id="1353886"/>
    <lineage>
        <taxon>Bacteria</taxon>
        <taxon>Pseudomonadati</taxon>
        <taxon>Pseudomonadota</taxon>
        <taxon>Betaproteobacteria</taxon>
        <taxon>Burkholderiales</taxon>
        <taxon>Burkholderiaceae</taxon>
        <taxon>Caballeronia</taxon>
    </lineage>
</organism>
<dbReference type="InterPro" id="IPR005025">
    <property type="entry name" value="FMN_Rdtase-like_dom"/>
</dbReference>
<dbReference type="Pfam" id="PF03358">
    <property type="entry name" value="FMN_red"/>
    <property type="match status" value="1"/>
</dbReference>
<dbReference type="EMBL" id="FCNY02000010">
    <property type="protein sequence ID" value="SAL51704.1"/>
    <property type="molecule type" value="Genomic_DNA"/>
</dbReference>
<keyword evidence="3" id="KW-1185">Reference proteome</keyword>
<dbReference type="Proteomes" id="UP000054740">
    <property type="component" value="Unassembled WGS sequence"/>
</dbReference>
<dbReference type="PANTHER" id="PTHR30543:SF21">
    <property type="entry name" value="NAD(P)H-DEPENDENT FMN REDUCTASE LOT6"/>
    <property type="match status" value="1"/>
</dbReference>
<dbReference type="AlphaFoldDB" id="A0A158I565"/>
<evidence type="ECO:0000313" key="2">
    <source>
        <dbReference type="EMBL" id="SAL51704.1"/>
    </source>
</evidence>
<dbReference type="InterPro" id="IPR050712">
    <property type="entry name" value="NAD(P)H-dep_reductase"/>
</dbReference>
<dbReference type="GO" id="GO:0005829">
    <property type="term" value="C:cytosol"/>
    <property type="evidence" value="ECO:0007669"/>
    <property type="project" value="TreeGrafter"/>
</dbReference>
<dbReference type="GO" id="GO:0010181">
    <property type="term" value="F:FMN binding"/>
    <property type="evidence" value="ECO:0007669"/>
    <property type="project" value="TreeGrafter"/>
</dbReference>
<reference evidence="3" key="1">
    <citation type="submission" date="2016-01" db="EMBL/GenBank/DDBJ databases">
        <authorList>
            <person name="Peeters C."/>
        </authorList>
    </citation>
    <scope>NUCLEOTIDE SEQUENCE [LARGE SCALE GENOMIC DNA]</scope>
</reference>